<name>A0A0M3AL58_9SPHN</name>
<organism evidence="1 2">
    <name type="scientific">Sphingobium chungbukense</name>
    <dbReference type="NCBI Taxonomy" id="56193"/>
    <lineage>
        <taxon>Bacteria</taxon>
        <taxon>Pseudomonadati</taxon>
        <taxon>Pseudomonadota</taxon>
        <taxon>Alphaproteobacteria</taxon>
        <taxon>Sphingomonadales</taxon>
        <taxon>Sphingomonadaceae</taxon>
        <taxon>Sphingobium</taxon>
    </lineage>
</organism>
<comment type="caution">
    <text evidence="1">The sequence shown here is derived from an EMBL/GenBank/DDBJ whole genome shotgun (WGS) entry which is preliminary data.</text>
</comment>
<reference evidence="1 2" key="1">
    <citation type="submission" date="2015-04" db="EMBL/GenBank/DDBJ databases">
        <title>Genome sequence of aromatic hydrocarbons-degrading Sphingobium chungbukense DJ77.</title>
        <authorList>
            <person name="Kim Y.-C."/>
            <person name="Chae J.-C."/>
        </authorList>
    </citation>
    <scope>NUCLEOTIDE SEQUENCE [LARGE SCALE GENOMIC DNA]</scope>
    <source>
        <strain evidence="1 2">DJ77</strain>
    </source>
</reference>
<gene>
    <name evidence="1" type="ORF">YP76_17640</name>
</gene>
<keyword evidence="2" id="KW-1185">Reference proteome</keyword>
<accession>A0A0M3AL58</accession>
<sequence length="204" mass="22421">MDMAFLTIFVTAVVTSAATQGAIWLRDRWTMARESKFSVLYAALFFEQYAGECSYRLGEIEAHISSGGHAGTDYGSLPDLPAFPSEIEWKRVGIRLTEDAFAFRVAVEAMHSKISYLYDFDPPDGGAAEVRAQLIGLGLRALELADSLRRSATLNAAHAPDPEYTTARHLESSKRHHEEIMAKYLASQNASHAPSNANGVQLPM</sequence>
<proteinExistence type="predicted"/>
<protein>
    <submittedName>
        <fullName evidence="1">Uncharacterized protein</fullName>
    </submittedName>
</protein>
<evidence type="ECO:0000313" key="2">
    <source>
        <dbReference type="Proteomes" id="UP000033874"/>
    </source>
</evidence>
<dbReference type="AlphaFoldDB" id="A0A0M3AL58"/>
<dbReference type="PATRIC" id="fig|56193.3.peg.3694"/>
<dbReference type="RefSeq" id="WP_046764950.1">
    <property type="nucleotide sequence ID" value="NZ_LBIC01000008.1"/>
</dbReference>
<dbReference type="STRING" id="56193.YP76_17640"/>
<evidence type="ECO:0000313" key="1">
    <source>
        <dbReference type="EMBL" id="KKW90847.1"/>
    </source>
</evidence>
<dbReference type="EMBL" id="LBIC01000008">
    <property type="protein sequence ID" value="KKW90847.1"/>
    <property type="molecule type" value="Genomic_DNA"/>
</dbReference>
<dbReference type="Proteomes" id="UP000033874">
    <property type="component" value="Unassembled WGS sequence"/>
</dbReference>